<feature type="compositionally biased region" description="Basic residues" evidence="3">
    <location>
        <begin position="2101"/>
        <end position="2112"/>
    </location>
</feature>
<dbReference type="PANTHER" id="PTHR44324:SF5">
    <property type="entry name" value="EF-HAND DOMAIN-CONTAINING PROTEIN"/>
    <property type="match status" value="1"/>
</dbReference>
<feature type="region of interest" description="Disordered" evidence="3">
    <location>
        <begin position="2013"/>
        <end position="2032"/>
    </location>
</feature>
<feature type="compositionally biased region" description="Polar residues" evidence="3">
    <location>
        <begin position="1314"/>
        <end position="1329"/>
    </location>
</feature>
<feature type="compositionally biased region" description="Basic and acidic residues" evidence="3">
    <location>
        <begin position="1715"/>
        <end position="1727"/>
    </location>
</feature>
<feature type="compositionally biased region" description="Polar residues" evidence="3">
    <location>
        <begin position="2077"/>
        <end position="2098"/>
    </location>
</feature>
<feature type="compositionally biased region" description="Basic and acidic residues" evidence="3">
    <location>
        <begin position="114"/>
        <end position="141"/>
    </location>
</feature>
<feature type="region of interest" description="Disordered" evidence="3">
    <location>
        <begin position="1888"/>
        <end position="1919"/>
    </location>
</feature>
<comment type="caution">
    <text evidence="4">The sequence shown here is derived from an EMBL/GenBank/DDBJ whole genome shotgun (WGS) entry which is preliminary data.</text>
</comment>
<protein>
    <submittedName>
        <fullName evidence="4">Uncharacterized protein</fullName>
    </submittedName>
</protein>
<proteinExistence type="predicted"/>
<reference evidence="4 5" key="1">
    <citation type="submission" date="2015-07" db="EMBL/GenBank/DDBJ databases">
        <title>High-quality genome of monoxenous trypanosomatid Leptomonas pyrrhocoris.</title>
        <authorList>
            <person name="Flegontov P."/>
            <person name="Butenko A."/>
            <person name="Firsov S."/>
            <person name="Vlcek C."/>
            <person name="Logacheva M.D."/>
            <person name="Field M."/>
            <person name="Filatov D."/>
            <person name="Flegontova O."/>
            <person name="Gerasimov E."/>
            <person name="Jackson A.P."/>
            <person name="Kelly S."/>
            <person name="Opperdoes F."/>
            <person name="O'Reilly A."/>
            <person name="Votypka J."/>
            <person name="Yurchenko V."/>
            <person name="Lukes J."/>
        </authorList>
    </citation>
    <scope>NUCLEOTIDE SEQUENCE [LARGE SCALE GENOMIC DNA]</scope>
    <source>
        <strain evidence="4">H10</strain>
    </source>
</reference>
<evidence type="ECO:0000256" key="2">
    <source>
        <dbReference type="PROSITE-ProRule" id="PRU00221"/>
    </source>
</evidence>
<dbReference type="Gene3D" id="2.130.10.10">
    <property type="entry name" value="YVTN repeat-like/Quinoprotein amine dehydrogenase"/>
    <property type="match status" value="2"/>
</dbReference>
<feature type="compositionally biased region" description="Low complexity" evidence="3">
    <location>
        <begin position="515"/>
        <end position="531"/>
    </location>
</feature>
<organism evidence="4 5">
    <name type="scientific">Leptomonas pyrrhocoris</name>
    <name type="common">Firebug parasite</name>
    <dbReference type="NCBI Taxonomy" id="157538"/>
    <lineage>
        <taxon>Eukaryota</taxon>
        <taxon>Discoba</taxon>
        <taxon>Euglenozoa</taxon>
        <taxon>Kinetoplastea</taxon>
        <taxon>Metakinetoplastina</taxon>
        <taxon>Trypanosomatida</taxon>
        <taxon>Trypanosomatidae</taxon>
        <taxon>Leishmaniinae</taxon>
        <taxon>Leptomonas</taxon>
    </lineage>
</organism>
<name>A0A0M9FVA2_LEPPY</name>
<feature type="region of interest" description="Disordered" evidence="3">
    <location>
        <begin position="1"/>
        <end position="86"/>
    </location>
</feature>
<evidence type="ECO:0000313" key="5">
    <source>
        <dbReference type="Proteomes" id="UP000037923"/>
    </source>
</evidence>
<dbReference type="GeneID" id="26907811"/>
<feature type="region of interest" description="Disordered" evidence="3">
    <location>
        <begin position="1567"/>
        <end position="1597"/>
    </location>
</feature>
<keyword evidence="1" id="KW-0677">Repeat</keyword>
<accession>A0A0M9FVA2</accession>
<dbReference type="InterPro" id="IPR015943">
    <property type="entry name" value="WD40/YVTN_repeat-like_dom_sf"/>
</dbReference>
<dbReference type="OMA" id="FWHTLRR"/>
<feature type="compositionally biased region" description="Polar residues" evidence="3">
    <location>
        <begin position="1765"/>
        <end position="1783"/>
    </location>
</feature>
<feature type="region of interest" description="Disordered" evidence="3">
    <location>
        <begin position="1700"/>
        <end position="1740"/>
    </location>
</feature>
<feature type="region of interest" description="Disordered" evidence="3">
    <location>
        <begin position="469"/>
        <end position="493"/>
    </location>
</feature>
<feature type="region of interest" description="Disordered" evidence="3">
    <location>
        <begin position="1624"/>
        <end position="1648"/>
    </location>
</feature>
<evidence type="ECO:0000256" key="1">
    <source>
        <dbReference type="ARBA" id="ARBA00022737"/>
    </source>
</evidence>
<dbReference type="EMBL" id="LGTL01000019">
    <property type="protein sequence ID" value="KPA76677.1"/>
    <property type="molecule type" value="Genomic_DNA"/>
</dbReference>
<feature type="repeat" description="WD" evidence="2">
    <location>
        <begin position="648"/>
        <end position="689"/>
    </location>
</feature>
<dbReference type="InterPro" id="IPR036322">
    <property type="entry name" value="WD40_repeat_dom_sf"/>
</dbReference>
<keyword evidence="2" id="KW-0853">WD repeat</keyword>
<keyword evidence="5" id="KW-1185">Reference proteome</keyword>
<dbReference type="RefSeq" id="XP_015655116.1">
    <property type="nucleotide sequence ID" value="XM_015806194.1"/>
</dbReference>
<feature type="region of interest" description="Disordered" evidence="3">
    <location>
        <begin position="2075"/>
        <end position="2112"/>
    </location>
</feature>
<feature type="compositionally biased region" description="Polar residues" evidence="3">
    <location>
        <begin position="1152"/>
        <end position="1168"/>
    </location>
</feature>
<feature type="region of interest" description="Disordered" evidence="3">
    <location>
        <begin position="1140"/>
        <end position="1184"/>
    </location>
</feature>
<feature type="repeat" description="WD" evidence="2">
    <location>
        <begin position="336"/>
        <end position="368"/>
    </location>
</feature>
<dbReference type="Pfam" id="PF00400">
    <property type="entry name" value="WD40"/>
    <property type="match status" value="2"/>
</dbReference>
<dbReference type="SUPFAM" id="SSF50978">
    <property type="entry name" value="WD40 repeat-like"/>
    <property type="match status" value="2"/>
</dbReference>
<dbReference type="VEuPathDB" id="TriTrypDB:LpyrH10_19_0770"/>
<gene>
    <name evidence="4" type="ORF">ABB37_07526</name>
</gene>
<evidence type="ECO:0000313" key="4">
    <source>
        <dbReference type="EMBL" id="KPA76677.1"/>
    </source>
</evidence>
<feature type="compositionally biased region" description="Polar residues" evidence="3">
    <location>
        <begin position="44"/>
        <end position="62"/>
    </location>
</feature>
<dbReference type="PROSITE" id="PS50082">
    <property type="entry name" value="WD_REPEATS_2"/>
    <property type="match status" value="2"/>
</dbReference>
<feature type="compositionally biased region" description="Acidic residues" evidence="3">
    <location>
        <begin position="1628"/>
        <end position="1640"/>
    </location>
</feature>
<dbReference type="Proteomes" id="UP000037923">
    <property type="component" value="Unassembled WGS sequence"/>
</dbReference>
<dbReference type="SMART" id="SM00320">
    <property type="entry name" value="WD40"/>
    <property type="match status" value="6"/>
</dbReference>
<feature type="region of interest" description="Disordered" evidence="3">
    <location>
        <begin position="948"/>
        <end position="991"/>
    </location>
</feature>
<feature type="compositionally biased region" description="Polar residues" evidence="3">
    <location>
        <begin position="1343"/>
        <end position="1355"/>
    </location>
</feature>
<feature type="region of interest" description="Disordered" evidence="3">
    <location>
        <begin position="511"/>
        <end position="536"/>
    </location>
</feature>
<feature type="compositionally biased region" description="Low complexity" evidence="3">
    <location>
        <begin position="1567"/>
        <end position="1581"/>
    </location>
</feature>
<dbReference type="InterPro" id="IPR001680">
    <property type="entry name" value="WD40_rpt"/>
</dbReference>
<feature type="compositionally biased region" description="Polar residues" evidence="3">
    <location>
        <begin position="1893"/>
        <end position="1908"/>
    </location>
</feature>
<sequence length="2112" mass="224295">MRAAVNHQHHSSESAPRRSPGSPVAKHVSFNPRSSNAGARESVLPSQSTKSTTLASPPSGSKKTPAKAESTHPAAGSRNNARHVAASANDPHQWILALGQQSTYAVTSHPTSTENEKDGGGEVDRPRERADRSSNEVDQHAGVDVPPPPLEERIGIHELKAIMLAFRQTSHVPAPLPSSPMSPLLAAAQVKTATPEQKSLRVVASAEQAVLGEPVPRAEELPATIAELLAAEHNAAHSSAASPDGMGASNAGEESVAQLRHLARDEFTRVVQRAVPSATLPEIQALLAKAISDDQDTVSWNELATFLVTCSRQKADLAFEDQRFVLSGQPRNLHFEEQHSESITCVAMNRQRRLIVTGCSGGSVRAWSSGGDLDYRGVLLKVDGWIVGLHWGCRGRVLYVITMDRYVYVLEGTSYEVLRVFHGRGIKGTADSIAYATETIGTVHVGGIALPKRRPPNEHGYAGARLHVSSARGKTPSGAKQSGPGRGKLESGEGRMQRLLSSAMQIRRGVQQPNAGDRTAAAAAGGAEASGQVTDLDVNPAGTANAAANASTLTTSYSLTTASAAEALHQDNTPLTGTGRGPYVVQHVDEGVLTSLVDAVTATAFVESAFQDDVLLLGTTKGDAFLFIIATQNELTQRRVLVARHVFAQLHDGSITKLDFSHSLSALISSGEDGRVRVTSLFSGHNLRTFYAPELSEQHASVTDFALHPQLKMLLTIGPERRALVWEWNQPSPIAVLESVNRPLCCGAFLGEQLLTVSRDRVLHVYDCKSFRLRQELPLGSAGSLTRFSSASAASAAADLLFASASSCMTTQLYADPIRQRVIGFGRFPFTLCVKRQVSSGCPVRYRGHNAPMFTTLTSRAFGQLVTVGTDGVIMTWTPRNGVNEFSFLLSNFSNASAMTGAPMPPVAASMGVTQRRLLTGFTGGVMVAWNVLNGQVERVLTAAACSSSTADGKAPSSPTKEVGRHNNTSSSGRASAVSPRARATTSSTPKRDVTAVGSFLHYRTLSYLFAIGRILYVDSTTSNNGNNVTHLREDGPSSAPQVGEYTTTYPSSWTPLPIYGDITQLVQLSPQHVGCGTTAGAVLVYNVLSDCQEGAPLWVNEAMLYPPSYGTLPLALSPNSTLKGCGGTGTLAGMTRGRSVVSRRDGGGVEQPSSLVPSTNHNMTGSSSHDEAAGGDRGGGGQRGHVMARTIRLLTLPAVHPRLLVVAQEDGTLSFWHTLRRVCLGAVNLTAVGLQDDGAAEDADNPHHREDGPSGTFVFDMDENEGELLVFGDGEGNVHVCRVRWQVLTKSSEQVTAMSLSNPALYTMAGTASPVTSDRSLQDQNKTTNMREDEEGDGVEGNTLSTPNTDTTLNSNETQRAIPILRQLERVHVFASGLALIGLRVVDAAAATAFDPAGTSAAAKDEQTQVDSAPTAAARTGAPSRQLVIVCTGADHYVRLFTLSGVPIGELGMDRWNVSDPRTFRFMGEPVGIPAVPLPGPVQGNPAWQQDFKEARKDSPCYFNYLTDLYAIHFPRSTLVSFGSHASMQRCDRTSSIVSFAQARRSIGDGVSQTLQLDVLSSLSLEAASSPSAPPHAASPTDTHPPNPSPGRRPTTALQAGLLHSAAAAAGTQPVFADNDRERCGAEEGEGGGAGDDEGTYLPSLPAARKLSTRLRRSTRYRYANSPSCQLGVVKPFSGEAALPLAAPSPTQIQSPRFVVDAPSATTPPPSSLDVERDTDRVEKEWPGPAFPTDSSRPLTSAGADFVRALSADGEAAVSEERLNASQATATGKSSRLHSSSGAAGVSLRVGDGAAPSSASARPVSSASTRTSKSRTSTPQGPRNKTEIFYASFANSEKRRNDSPCSPNTGKSEAESQPGVLVSDVENNVVNTATASSHERRHAAFLPGLSAHTPNRRGSNADRSPSPTAAVEAREKRSTLTARTLQRNVSVRTPSMMVMASQRDTLVDSVDHHNANSNTTCRSNDDFSVFSLLSRERKRLMKNTLTPAARDQLSALSMPLLFSHAQAAARSPVESGAARSPTSPGVPAGNVQQKIDSLLERRRAQQMYGVSPAVEMRKSAKGYVAHVTSKLYVAPLSNTKTPAPTTQRQEISSSSALPSRPRHRAHLRQTM</sequence>
<dbReference type="PANTHER" id="PTHR44324">
    <property type="entry name" value="WD40 REPEAT DOMAIN 95"/>
    <property type="match status" value="1"/>
</dbReference>
<feature type="region of interest" description="Disordered" evidence="3">
    <location>
        <begin position="1759"/>
        <end position="1864"/>
    </location>
</feature>
<feature type="region of interest" description="Disordered" evidence="3">
    <location>
        <begin position="1400"/>
        <end position="1419"/>
    </location>
</feature>
<dbReference type="OrthoDB" id="75172at2759"/>
<evidence type="ECO:0000256" key="3">
    <source>
        <dbReference type="SAM" id="MobiDB-lite"/>
    </source>
</evidence>
<feature type="region of interest" description="Disordered" evidence="3">
    <location>
        <begin position="1312"/>
        <end position="1355"/>
    </location>
</feature>
<feature type="region of interest" description="Disordered" evidence="3">
    <location>
        <begin position="105"/>
        <end position="149"/>
    </location>
</feature>
<feature type="compositionally biased region" description="Low complexity" evidence="3">
    <location>
        <begin position="1795"/>
        <end position="1819"/>
    </location>
</feature>
<dbReference type="InterPro" id="IPR051242">
    <property type="entry name" value="WD-EF-hand_domain"/>
</dbReference>